<sequence length="156" mass="17456">MLNKVMIIGRLGRDPELRYSQSGAPVCTLNVATDESYTDRDGNRVDRAEWHRVVVFQKAAENCSQYLTKGSLVFVEGSLQTRKWQDQQGQDRYTTEIKAQRVQFLDKRGGDQNMPAGEGGYAPRRPAAAPAAGGNRAPQRPQQRQDDYEDLGPAFP</sequence>
<evidence type="ECO:0000256" key="1">
    <source>
        <dbReference type="ARBA" id="ARBA00023125"/>
    </source>
</evidence>
<gene>
    <name evidence="5" type="ORF">H9874_01340</name>
</gene>
<dbReference type="Proteomes" id="UP000824264">
    <property type="component" value="Unassembled WGS sequence"/>
</dbReference>
<dbReference type="SUPFAM" id="SSF50249">
    <property type="entry name" value="Nucleic acid-binding proteins"/>
    <property type="match status" value="1"/>
</dbReference>
<reference evidence="5" key="2">
    <citation type="submission" date="2021-04" db="EMBL/GenBank/DDBJ databases">
        <authorList>
            <person name="Gilroy R."/>
        </authorList>
    </citation>
    <scope>NUCLEOTIDE SEQUENCE</scope>
    <source>
        <strain evidence="5">ChiSxjej5B17-1746</strain>
    </source>
</reference>
<dbReference type="Gene3D" id="2.40.50.140">
    <property type="entry name" value="Nucleic acid-binding proteins"/>
    <property type="match status" value="1"/>
</dbReference>
<keyword evidence="1 2" id="KW-0238">DNA-binding</keyword>
<dbReference type="PANTHER" id="PTHR10302">
    <property type="entry name" value="SINGLE-STRANDED DNA-BINDING PROTEIN"/>
    <property type="match status" value="1"/>
</dbReference>
<evidence type="ECO:0000256" key="3">
    <source>
        <dbReference type="RuleBase" id="RU000524"/>
    </source>
</evidence>
<reference evidence="5" key="1">
    <citation type="journal article" date="2021" name="PeerJ">
        <title>Extensive microbial diversity within the chicken gut microbiome revealed by metagenomics and culture.</title>
        <authorList>
            <person name="Gilroy R."/>
            <person name="Ravi A."/>
            <person name="Getino M."/>
            <person name="Pursley I."/>
            <person name="Horton D.L."/>
            <person name="Alikhan N.F."/>
            <person name="Baker D."/>
            <person name="Gharbi K."/>
            <person name="Hall N."/>
            <person name="Watson M."/>
            <person name="Adriaenssens E.M."/>
            <person name="Foster-Nyarko E."/>
            <person name="Jarju S."/>
            <person name="Secka A."/>
            <person name="Antonio M."/>
            <person name="Oren A."/>
            <person name="Chaudhuri R.R."/>
            <person name="La Ragione R."/>
            <person name="Hildebrand F."/>
            <person name="Pallen M.J."/>
        </authorList>
    </citation>
    <scope>NUCLEOTIDE SEQUENCE</scope>
    <source>
        <strain evidence="5">ChiSxjej5B17-1746</strain>
    </source>
</reference>
<dbReference type="Pfam" id="PF00436">
    <property type="entry name" value="SSB"/>
    <property type="match status" value="1"/>
</dbReference>
<protein>
    <recommendedName>
        <fullName evidence="3">Single-stranded DNA-binding protein</fullName>
    </recommendedName>
</protein>
<name>A0A9D1U938_9BACT</name>
<dbReference type="CDD" id="cd04496">
    <property type="entry name" value="SSB_OBF"/>
    <property type="match status" value="1"/>
</dbReference>
<feature type="region of interest" description="Disordered" evidence="4">
    <location>
        <begin position="105"/>
        <end position="156"/>
    </location>
</feature>
<dbReference type="InterPro" id="IPR011344">
    <property type="entry name" value="ssDNA-bd"/>
</dbReference>
<dbReference type="InterPro" id="IPR000424">
    <property type="entry name" value="Primosome_PriB/ssb"/>
</dbReference>
<dbReference type="PROSITE" id="PS50935">
    <property type="entry name" value="SSB"/>
    <property type="match status" value="1"/>
</dbReference>
<organism evidence="5 6">
    <name type="scientific">Candidatus Bilophila faecipullorum</name>
    <dbReference type="NCBI Taxonomy" id="2838482"/>
    <lineage>
        <taxon>Bacteria</taxon>
        <taxon>Pseudomonadati</taxon>
        <taxon>Thermodesulfobacteriota</taxon>
        <taxon>Desulfovibrionia</taxon>
        <taxon>Desulfovibrionales</taxon>
        <taxon>Desulfovibrionaceae</taxon>
        <taxon>Bilophila</taxon>
    </lineage>
</organism>
<dbReference type="GO" id="GO:0009295">
    <property type="term" value="C:nucleoid"/>
    <property type="evidence" value="ECO:0007669"/>
    <property type="project" value="TreeGrafter"/>
</dbReference>
<dbReference type="GO" id="GO:0003697">
    <property type="term" value="F:single-stranded DNA binding"/>
    <property type="evidence" value="ECO:0007669"/>
    <property type="project" value="InterPro"/>
</dbReference>
<dbReference type="NCBIfam" id="TIGR00621">
    <property type="entry name" value="ssb"/>
    <property type="match status" value="1"/>
</dbReference>
<proteinExistence type="inferred from homology"/>
<accession>A0A9D1U938</accession>
<dbReference type="GO" id="GO:0006260">
    <property type="term" value="P:DNA replication"/>
    <property type="evidence" value="ECO:0007669"/>
    <property type="project" value="InterPro"/>
</dbReference>
<evidence type="ECO:0000313" key="6">
    <source>
        <dbReference type="Proteomes" id="UP000824264"/>
    </source>
</evidence>
<feature type="compositionally biased region" description="Low complexity" evidence="4">
    <location>
        <begin position="121"/>
        <end position="142"/>
    </location>
</feature>
<feature type="non-terminal residue" evidence="5">
    <location>
        <position position="156"/>
    </location>
</feature>
<evidence type="ECO:0000256" key="2">
    <source>
        <dbReference type="PROSITE-ProRule" id="PRU00252"/>
    </source>
</evidence>
<evidence type="ECO:0000313" key="5">
    <source>
        <dbReference type="EMBL" id="HIW77775.1"/>
    </source>
</evidence>
<comment type="caution">
    <text evidence="5">The sequence shown here is derived from an EMBL/GenBank/DDBJ whole genome shotgun (WGS) entry which is preliminary data.</text>
</comment>
<dbReference type="InterPro" id="IPR012340">
    <property type="entry name" value="NA-bd_OB-fold"/>
</dbReference>
<dbReference type="HAMAP" id="MF_00984">
    <property type="entry name" value="SSB"/>
    <property type="match status" value="1"/>
</dbReference>
<dbReference type="EMBL" id="DXGI01000047">
    <property type="protein sequence ID" value="HIW77775.1"/>
    <property type="molecule type" value="Genomic_DNA"/>
</dbReference>
<dbReference type="AlphaFoldDB" id="A0A9D1U938"/>
<dbReference type="PANTHER" id="PTHR10302:SF27">
    <property type="entry name" value="SINGLE-STRANDED DNA-BINDING PROTEIN"/>
    <property type="match status" value="1"/>
</dbReference>
<dbReference type="PIRSF" id="PIRSF002070">
    <property type="entry name" value="SSB"/>
    <property type="match status" value="1"/>
</dbReference>
<evidence type="ECO:0000256" key="4">
    <source>
        <dbReference type="SAM" id="MobiDB-lite"/>
    </source>
</evidence>